<keyword evidence="5" id="KW-0862">Zinc</keyword>
<evidence type="ECO:0000256" key="6">
    <source>
        <dbReference type="ARBA" id="ARBA00022989"/>
    </source>
</evidence>
<dbReference type="RefSeq" id="WP_204908937.1">
    <property type="nucleotide sequence ID" value="NZ_JACJLV010000019.1"/>
</dbReference>
<dbReference type="AlphaFoldDB" id="A0A938XHX2"/>
<dbReference type="PANTHER" id="PTHR11040">
    <property type="entry name" value="ZINC/IRON TRANSPORTER"/>
    <property type="match status" value="1"/>
</dbReference>
<evidence type="ECO:0000256" key="3">
    <source>
        <dbReference type="ARBA" id="ARBA00022475"/>
    </source>
</evidence>
<dbReference type="Pfam" id="PF02535">
    <property type="entry name" value="Zip"/>
    <property type="match status" value="1"/>
</dbReference>
<protein>
    <submittedName>
        <fullName evidence="8">ZIP family metal transporter</fullName>
    </submittedName>
</protein>
<evidence type="ECO:0000313" key="9">
    <source>
        <dbReference type="Proteomes" id="UP000713880"/>
    </source>
</evidence>
<reference evidence="8" key="2">
    <citation type="journal article" date="2021" name="Sci. Rep.">
        <title>The distribution of antibiotic resistance genes in chicken gut microbiota commensals.</title>
        <authorList>
            <person name="Juricova H."/>
            <person name="Matiasovicova J."/>
            <person name="Kubasova T."/>
            <person name="Cejkova D."/>
            <person name="Rychlik I."/>
        </authorList>
    </citation>
    <scope>NUCLEOTIDE SEQUENCE</scope>
    <source>
        <strain evidence="8">An420c</strain>
    </source>
</reference>
<reference evidence="8" key="1">
    <citation type="submission" date="2020-08" db="EMBL/GenBank/DDBJ databases">
        <authorList>
            <person name="Cejkova D."/>
            <person name="Kubasova T."/>
            <person name="Jahodarova E."/>
            <person name="Rychlik I."/>
        </authorList>
    </citation>
    <scope>NUCLEOTIDE SEQUENCE</scope>
    <source>
        <strain evidence="8">An420c</strain>
    </source>
</reference>
<dbReference type="Proteomes" id="UP000713880">
    <property type="component" value="Unassembled WGS sequence"/>
</dbReference>
<gene>
    <name evidence="8" type="ORF">H6A13_07225</name>
</gene>
<name>A0A938XHX2_9CLOT</name>
<evidence type="ECO:0000256" key="7">
    <source>
        <dbReference type="ARBA" id="ARBA00023136"/>
    </source>
</evidence>
<dbReference type="InterPro" id="IPR003689">
    <property type="entry name" value="ZIP"/>
</dbReference>
<dbReference type="EMBL" id="JACJLV010000019">
    <property type="protein sequence ID" value="MBM6826892.1"/>
    <property type="molecule type" value="Genomic_DNA"/>
</dbReference>
<keyword evidence="7" id="KW-0472">Membrane</keyword>
<comment type="similarity">
    <text evidence="2">Belongs to the ZIP transporter (TC 2.A.5) family.</text>
</comment>
<evidence type="ECO:0000256" key="2">
    <source>
        <dbReference type="ARBA" id="ARBA00006939"/>
    </source>
</evidence>
<dbReference type="GO" id="GO:0005385">
    <property type="term" value="F:zinc ion transmembrane transporter activity"/>
    <property type="evidence" value="ECO:0007669"/>
    <property type="project" value="TreeGrafter"/>
</dbReference>
<sequence length="250" mass="26220">MELAFVTALGVGGATIIGVLIGFLFQKIPHEFNDVILGFAAGIMFAAAVIGLIIPSLEEGNIWVTLAGILAGAVFLNLADYLTPHLHHLTGMDQEAHTGKQSHINKVMLFVLAIAIHNLPEGIAAGVGFGNENIGNAITVAVGIALQNIPEGMVIVSPLILAGVPKLRVFFIASFTGIIEVVGTIIGFGAVSIATAILPFALAFAGGTMVYVVSDEMIPETHSHGYERQATYALILGFMTMLLMDHYIGG</sequence>
<comment type="caution">
    <text evidence="8">The sequence shown here is derived from an EMBL/GenBank/DDBJ whole genome shotgun (WGS) entry which is preliminary data.</text>
</comment>
<keyword evidence="9" id="KW-1185">Reference proteome</keyword>
<evidence type="ECO:0000256" key="4">
    <source>
        <dbReference type="ARBA" id="ARBA00022692"/>
    </source>
</evidence>
<keyword evidence="3" id="KW-1003">Cell membrane</keyword>
<organism evidence="8 9">
    <name type="scientific">Mordavella massiliensis</name>
    <dbReference type="NCBI Taxonomy" id="1871024"/>
    <lineage>
        <taxon>Bacteria</taxon>
        <taxon>Bacillati</taxon>
        <taxon>Bacillota</taxon>
        <taxon>Clostridia</taxon>
        <taxon>Eubacteriales</taxon>
        <taxon>Clostridiaceae</taxon>
        <taxon>Mordavella</taxon>
    </lineage>
</organism>
<accession>A0A938XHX2</accession>
<comment type="subcellular location">
    <subcellularLocation>
        <location evidence="1">Cell membrane</location>
        <topology evidence="1">Multi-pass membrane protein</topology>
    </subcellularLocation>
</comment>
<dbReference type="PANTHER" id="PTHR11040:SF211">
    <property type="entry name" value="ZINC TRANSPORTER ZIP11"/>
    <property type="match status" value="1"/>
</dbReference>
<proteinExistence type="inferred from homology"/>
<evidence type="ECO:0000256" key="1">
    <source>
        <dbReference type="ARBA" id="ARBA00004651"/>
    </source>
</evidence>
<evidence type="ECO:0000256" key="5">
    <source>
        <dbReference type="ARBA" id="ARBA00022833"/>
    </source>
</evidence>
<keyword evidence="6" id="KW-1133">Transmembrane helix</keyword>
<dbReference type="GO" id="GO:0005886">
    <property type="term" value="C:plasma membrane"/>
    <property type="evidence" value="ECO:0007669"/>
    <property type="project" value="UniProtKB-SubCell"/>
</dbReference>
<evidence type="ECO:0000313" key="8">
    <source>
        <dbReference type="EMBL" id="MBM6826892.1"/>
    </source>
</evidence>
<keyword evidence="4" id="KW-0812">Transmembrane</keyword>